<protein>
    <recommendedName>
        <fullName evidence="5">Glycosyltransferase</fullName>
    </recommendedName>
</protein>
<dbReference type="CDD" id="cd03784">
    <property type="entry name" value="GT1_Gtf-like"/>
    <property type="match status" value="1"/>
</dbReference>
<evidence type="ECO:0000256" key="2">
    <source>
        <dbReference type="ARBA" id="ARBA00022679"/>
    </source>
</evidence>
<comment type="caution">
    <text evidence="3">The sequence shown here is derived from an EMBL/GenBank/DDBJ whole genome shotgun (WGS) entry which is preliminary data.</text>
</comment>
<dbReference type="GO" id="GO:0035251">
    <property type="term" value="F:UDP-glucosyltransferase activity"/>
    <property type="evidence" value="ECO:0007669"/>
    <property type="project" value="InterPro"/>
</dbReference>
<dbReference type="SUPFAM" id="SSF53756">
    <property type="entry name" value="UDP-Glycosyltransferase/glycogen phosphorylase"/>
    <property type="match status" value="1"/>
</dbReference>
<name>A0A835EPP6_9POAL</name>
<evidence type="ECO:0000313" key="4">
    <source>
        <dbReference type="Proteomes" id="UP000636709"/>
    </source>
</evidence>
<dbReference type="Gene3D" id="3.40.50.2000">
    <property type="entry name" value="Glycogen Phosphorylase B"/>
    <property type="match status" value="2"/>
</dbReference>
<dbReference type="Proteomes" id="UP000636709">
    <property type="component" value="Unassembled WGS sequence"/>
</dbReference>
<sequence>MATDTKQQQAVVLYPFPGVGQVVPMVQLAKVFLRHGFDVTIVLINPPSGLPDFSGAGFIHRIAASNPAISFHTLPPLPDADDGLAGSSGKAPTVLMLHLVRRYDDALESFLRSILSRRRLHCLVTSLFTAHVASVAAGLRVPGYTFFAPSATTLAVVTQIPAMLAGRTTGLKEELGVTKTLEFHGVPPLPASHLMKAALEDPEEEECKAMVSAWKGVTETHGVLVNTFRSLEERAVLALGDPRCVPGRTLPPIYCVGPLVGRSGAETAAAERHKCLVWLDAQPERSVVLLCFGSRGSLSAEQIREIAIGLERSGHRFLCRVAGGGGNDDQKSLDALLPDGFLKRTEDRGLVVKSWVPQVGVLRHTATAAFVTHCGWNSTLEAITARVSLLCWPLYAEQMLNKVLITVGLGIGVELEGYATGFI</sequence>
<dbReference type="OrthoDB" id="5835829at2759"/>
<comment type="similarity">
    <text evidence="1">Belongs to the UDP-glycosyltransferase family.</text>
</comment>
<evidence type="ECO:0000313" key="3">
    <source>
        <dbReference type="EMBL" id="KAF8712065.1"/>
    </source>
</evidence>
<dbReference type="Pfam" id="PF00201">
    <property type="entry name" value="UDPGT"/>
    <property type="match status" value="1"/>
</dbReference>
<accession>A0A835EPP6</accession>
<keyword evidence="4" id="KW-1185">Reference proteome</keyword>
<keyword evidence="2" id="KW-0808">Transferase</keyword>
<dbReference type="FunFam" id="3.40.50.2000:FF:000056">
    <property type="entry name" value="Glycosyltransferase"/>
    <property type="match status" value="1"/>
</dbReference>
<dbReference type="AlphaFoldDB" id="A0A835EPP6"/>
<reference evidence="3" key="1">
    <citation type="submission" date="2020-07" db="EMBL/GenBank/DDBJ databases">
        <title>Genome sequence and genetic diversity analysis of an under-domesticated orphan crop, white fonio (Digitaria exilis).</title>
        <authorList>
            <person name="Bennetzen J.L."/>
            <person name="Chen S."/>
            <person name="Ma X."/>
            <person name="Wang X."/>
            <person name="Yssel A.E.J."/>
            <person name="Chaluvadi S.R."/>
            <person name="Johnson M."/>
            <person name="Gangashetty P."/>
            <person name="Hamidou F."/>
            <person name="Sanogo M.D."/>
            <person name="Zwaenepoel A."/>
            <person name="Wallace J."/>
            <person name="Van De Peer Y."/>
            <person name="Van Deynze A."/>
        </authorList>
    </citation>
    <scope>NUCLEOTIDE SEQUENCE</scope>
    <source>
        <tissue evidence="3">Leaves</tissue>
    </source>
</reference>
<dbReference type="PANTHER" id="PTHR48048">
    <property type="entry name" value="GLYCOSYLTRANSFERASE"/>
    <property type="match status" value="1"/>
</dbReference>
<proteinExistence type="inferred from homology"/>
<evidence type="ECO:0008006" key="5">
    <source>
        <dbReference type="Google" id="ProtNLM"/>
    </source>
</evidence>
<evidence type="ECO:0000256" key="1">
    <source>
        <dbReference type="ARBA" id="ARBA00009995"/>
    </source>
</evidence>
<dbReference type="InterPro" id="IPR050481">
    <property type="entry name" value="UDP-glycosyltransf_plant"/>
</dbReference>
<dbReference type="EMBL" id="JACEFO010001746">
    <property type="protein sequence ID" value="KAF8712065.1"/>
    <property type="molecule type" value="Genomic_DNA"/>
</dbReference>
<organism evidence="3 4">
    <name type="scientific">Digitaria exilis</name>
    <dbReference type="NCBI Taxonomy" id="1010633"/>
    <lineage>
        <taxon>Eukaryota</taxon>
        <taxon>Viridiplantae</taxon>
        <taxon>Streptophyta</taxon>
        <taxon>Embryophyta</taxon>
        <taxon>Tracheophyta</taxon>
        <taxon>Spermatophyta</taxon>
        <taxon>Magnoliopsida</taxon>
        <taxon>Liliopsida</taxon>
        <taxon>Poales</taxon>
        <taxon>Poaceae</taxon>
        <taxon>PACMAD clade</taxon>
        <taxon>Panicoideae</taxon>
        <taxon>Panicodae</taxon>
        <taxon>Paniceae</taxon>
        <taxon>Anthephorinae</taxon>
        <taxon>Digitaria</taxon>
    </lineage>
</organism>
<gene>
    <name evidence="3" type="ORF">HU200_028899</name>
</gene>
<dbReference type="PANTHER" id="PTHR48048:SF15">
    <property type="entry name" value="GLYCOSYLTRANSFERASE"/>
    <property type="match status" value="1"/>
</dbReference>
<dbReference type="InterPro" id="IPR002213">
    <property type="entry name" value="UDP_glucos_trans"/>
</dbReference>